<dbReference type="SUPFAM" id="SSF47781">
    <property type="entry name" value="RuvA domain 2-like"/>
    <property type="match status" value="1"/>
</dbReference>
<dbReference type="PANTHER" id="PTHR43022:SF1">
    <property type="entry name" value="PROTEIN SMF"/>
    <property type="match status" value="1"/>
</dbReference>
<sequence length="354" mass="39595">MDLVYWVWLSTCKYVGPISQKQLINHFHSPYAVFEANEAELLAVPGINKRAASSILRNRSLENAEQIVSTAIKKNINILHYNDPLYLPSSREYRESPIVLYYKGKLKSFDKAVAVVGSRRCSPYGKKVAAEIGKKLAEYDIPIVSGFAKGIDSYTHEACLKKRGYPIAFLASGVDICYPKEQLILYKKIVEMGGVFLSQYPPGTPPTPKLFLQRNALISAWSTEVIIVEAGENSGALWTADFAKKHGKTIYAVPNQIDRAEGYGTNLLLSEGVKPLLNIDNLNVIKERTHDKSQFLENSHEHQNSILTYISESPHTLSSLSHLTKLSEENLLDKLFELELNGSILIRGNVVSKR</sequence>
<dbReference type="Proteomes" id="UP001431131">
    <property type="component" value="Unassembled WGS sequence"/>
</dbReference>
<organism evidence="3 4">
    <name type="scientific">Fredinandcohnia quinoae</name>
    <dbReference type="NCBI Taxonomy" id="2918902"/>
    <lineage>
        <taxon>Bacteria</taxon>
        <taxon>Bacillati</taxon>
        <taxon>Bacillota</taxon>
        <taxon>Bacilli</taxon>
        <taxon>Bacillales</taxon>
        <taxon>Bacillaceae</taxon>
        <taxon>Fredinandcohnia</taxon>
    </lineage>
</organism>
<dbReference type="RefSeq" id="WP_240255224.1">
    <property type="nucleotide sequence ID" value="NZ_JAKTTI010000012.1"/>
</dbReference>
<dbReference type="EMBL" id="JAKTTI010000012">
    <property type="protein sequence ID" value="MCH1625596.1"/>
    <property type="molecule type" value="Genomic_DNA"/>
</dbReference>
<feature type="domain" description="Smf/DprA SLOG" evidence="2">
    <location>
        <begin position="78"/>
        <end position="282"/>
    </location>
</feature>
<name>A0AAW5E6J6_9BACI</name>
<dbReference type="AlphaFoldDB" id="A0AAW5E6J6"/>
<comment type="similarity">
    <text evidence="1">Belongs to the DprA/Smf family.</text>
</comment>
<protein>
    <submittedName>
        <fullName evidence="3">DNA-processing protein DprA</fullName>
    </submittedName>
</protein>
<dbReference type="SUPFAM" id="SSF102405">
    <property type="entry name" value="MCP/YpsA-like"/>
    <property type="match status" value="1"/>
</dbReference>
<comment type="caution">
    <text evidence="3">The sequence shown here is derived from an EMBL/GenBank/DDBJ whole genome shotgun (WGS) entry which is preliminary data.</text>
</comment>
<evidence type="ECO:0000256" key="1">
    <source>
        <dbReference type="ARBA" id="ARBA00006525"/>
    </source>
</evidence>
<evidence type="ECO:0000313" key="3">
    <source>
        <dbReference type="EMBL" id="MCH1625596.1"/>
    </source>
</evidence>
<reference evidence="3" key="1">
    <citation type="submission" date="2022-02" db="EMBL/GenBank/DDBJ databases">
        <title>Fredinandcohnia quinoae sp. nov. isolated from Chenopodium quinoa seeds.</title>
        <authorList>
            <person name="Saati-Santamaria Z."/>
            <person name="Flores-Felix J.D."/>
            <person name="Igual J.M."/>
            <person name="Velazquez E."/>
            <person name="Garcia-Fraile P."/>
            <person name="Martinez-Molina E."/>
        </authorList>
    </citation>
    <scope>NUCLEOTIDE SEQUENCE</scope>
    <source>
        <strain evidence="3">SECRCQ15</strain>
    </source>
</reference>
<accession>A0AAW5E6J6</accession>
<gene>
    <name evidence="3" type="primary">dprA</name>
    <name evidence="3" type="ORF">MJG50_09665</name>
</gene>
<evidence type="ECO:0000259" key="2">
    <source>
        <dbReference type="Pfam" id="PF02481"/>
    </source>
</evidence>
<dbReference type="InterPro" id="IPR003488">
    <property type="entry name" value="DprA"/>
</dbReference>
<dbReference type="GO" id="GO:0009294">
    <property type="term" value="P:DNA-mediated transformation"/>
    <property type="evidence" value="ECO:0007669"/>
    <property type="project" value="InterPro"/>
</dbReference>
<dbReference type="NCBIfam" id="TIGR00732">
    <property type="entry name" value="dprA"/>
    <property type="match status" value="1"/>
</dbReference>
<dbReference type="Gene3D" id="3.40.50.450">
    <property type="match status" value="1"/>
</dbReference>
<keyword evidence="4" id="KW-1185">Reference proteome</keyword>
<dbReference type="Pfam" id="PF02481">
    <property type="entry name" value="DNA_processg_A"/>
    <property type="match status" value="1"/>
</dbReference>
<dbReference type="PANTHER" id="PTHR43022">
    <property type="entry name" value="PROTEIN SMF"/>
    <property type="match status" value="1"/>
</dbReference>
<dbReference type="InterPro" id="IPR010994">
    <property type="entry name" value="RuvA_2-like"/>
</dbReference>
<proteinExistence type="inferred from homology"/>
<dbReference type="InterPro" id="IPR057666">
    <property type="entry name" value="DrpA_SLOG"/>
</dbReference>
<evidence type="ECO:0000313" key="4">
    <source>
        <dbReference type="Proteomes" id="UP001431131"/>
    </source>
</evidence>